<keyword evidence="4 9" id="KW-0963">Cytoplasm</keyword>
<evidence type="ECO:0000256" key="9">
    <source>
        <dbReference type="HAMAP-Rule" id="MF_00067"/>
    </source>
</evidence>
<dbReference type="Pfam" id="PF13580">
    <property type="entry name" value="SIS_2"/>
    <property type="match status" value="1"/>
</dbReference>
<protein>
    <recommendedName>
        <fullName evidence="9">Phosphoheptose isomerase</fullName>
        <ecNumber evidence="9">5.3.1.28</ecNumber>
    </recommendedName>
    <alternativeName>
        <fullName evidence="9">Sedoheptulose 7-phosphate isomerase</fullName>
    </alternativeName>
</protein>
<feature type="binding site" evidence="9">
    <location>
        <begin position="117"/>
        <end position="119"/>
    </location>
    <ligand>
        <name>substrate</name>
    </ligand>
</feature>
<evidence type="ECO:0000256" key="1">
    <source>
        <dbReference type="ARBA" id="ARBA00000348"/>
    </source>
</evidence>
<dbReference type="PANTHER" id="PTHR30390:SF6">
    <property type="entry name" value="DNAA INITIATOR-ASSOCIATING PROTEIN DIAA"/>
    <property type="match status" value="1"/>
</dbReference>
<keyword evidence="8 9" id="KW-0119">Carbohydrate metabolism</keyword>
<accession>A0ABV6YS05</accession>
<keyword evidence="5 9" id="KW-0479">Metal-binding</keyword>
<dbReference type="InterPro" id="IPR046348">
    <property type="entry name" value="SIS_dom_sf"/>
</dbReference>
<dbReference type="InterPro" id="IPR035461">
    <property type="entry name" value="GmhA/DiaA"/>
</dbReference>
<evidence type="ECO:0000256" key="7">
    <source>
        <dbReference type="ARBA" id="ARBA00023235"/>
    </source>
</evidence>
<comment type="pathway">
    <text evidence="9">Carbohydrate biosynthesis; D-glycero-D-manno-heptose 7-phosphate biosynthesis; D-glycero-alpha-D-manno-heptose 7-phosphate and D-glycero-beta-D-manno-heptose 7-phosphate from sedoheptulose 7-phosphate: step 1/1.</text>
</comment>
<dbReference type="InterPro" id="IPR001347">
    <property type="entry name" value="SIS_dom"/>
</dbReference>
<name>A0ABV6YS05_UNCC1</name>
<dbReference type="InterPro" id="IPR050099">
    <property type="entry name" value="SIS_GmhA/DiaA_subfam"/>
</dbReference>
<feature type="domain" description="SIS" evidence="10">
    <location>
        <begin position="34"/>
        <end position="188"/>
    </location>
</feature>
<comment type="caution">
    <text evidence="11">The sequence shown here is derived from an EMBL/GenBank/DDBJ whole genome shotgun (WGS) entry which is preliminary data.</text>
</comment>
<gene>
    <name evidence="9" type="primary">gmhA</name>
    <name evidence="11" type="ORF">ACFL27_01985</name>
</gene>
<dbReference type="Gene3D" id="3.40.50.10490">
    <property type="entry name" value="Glucose-6-phosphate isomerase like protein, domain 1"/>
    <property type="match status" value="1"/>
</dbReference>
<dbReference type="PANTHER" id="PTHR30390">
    <property type="entry name" value="SEDOHEPTULOSE 7-PHOSPHATE ISOMERASE / DNAA INITIATOR-ASSOCIATING FACTOR FOR REPLICATION INITIATION"/>
    <property type="match status" value="1"/>
</dbReference>
<evidence type="ECO:0000256" key="8">
    <source>
        <dbReference type="ARBA" id="ARBA00023277"/>
    </source>
</evidence>
<dbReference type="GO" id="GO:0016853">
    <property type="term" value="F:isomerase activity"/>
    <property type="evidence" value="ECO:0007669"/>
    <property type="project" value="UniProtKB-KW"/>
</dbReference>
<evidence type="ECO:0000313" key="11">
    <source>
        <dbReference type="EMBL" id="MFC1848954.1"/>
    </source>
</evidence>
<evidence type="ECO:0000313" key="12">
    <source>
        <dbReference type="Proteomes" id="UP001594351"/>
    </source>
</evidence>
<dbReference type="CDD" id="cd05006">
    <property type="entry name" value="SIS_GmhA"/>
    <property type="match status" value="1"/>
</dbReference>
<dbReference type="EMBL" id="JBHPBY010000014">
    <property type="protein sequence ID" value="MFC1848954.1"/>
    <property type="molecule type" value="Genomic_DNA"/>
</dbReference>
<keyword evidence="6 9" id="KW-0862">Zinc</keyword>
<proteinExistence type="inferred from homology"/>
<feature type="binding site" evidence="9">
    <location>
        <position position="169"/>
    </location>
    <ligand>
        <name>substrate</name>
    </ligand>
</feature>
<evidence type="ECO:0000256" key="3">
    <source>
        <dbReference type="ARBA" id="ARBA00009894"/>
    </source>
</evidence>
<feature type="binding site" evidence="9">
    <location>
        <position position="169"/>
    </location>
    <ligand>
        <name>Zn(2+)</name>
        <dbReference type="ChEBI" id="CHEBI:29105"/>
    </ligand>
</feature>
<reference evidence="11 12" key="1">
    <citation type="submission" date="2024-09" db="EMBL/GenBank/DDBJ databases">
        <title>Laminarin stimulates single cell rates of sulfate reduction while oxygen inhibits transcriptomic activity in coastal marine sediment.</title>
        <authorList>
            <person name="Lindsay M."/>
            <person name="Orcutt B."/>
            <person name="Emerson D."/>
            <person name="Stepanauskas R."/>
            <person name="D'Angelo T."/>
        </authorList>
    </citation>
    <scope>NUCLEOTIDE SEQUENCE [LARGE SCALE GENOMIC DNA]</scope>
    <source>
        <strain evidence="11">SAG AM-311-K15</strain>
    </source>
</reference>
<comment type="similarity">
    <text evidence="3 9">Belongs to the SIS family. GmhA subfamily.</text>
</comment>
<organism evidence="11 12">
    <name type="scientific">candidate division CSSED10-310 bacterium</name>
    <dbReference type="NCBI Taxonomy" id="2855610"/>
    <lineage>
        <taxon>Bacteria</taxon>
        <taxon>Bacteria division CSSED10-310</taxon>
    </lineage>
</organism>
<evidence type="ECO:0000256" key="5">
    <source>
        <dbReference type="ARBA" id="ARBA00022723"/>
    </source>
</evidence>
<keyword evidence="12" id="KW-1185">Reference proteome</keyword>
<comment type="function">
    <text evidence="9">Catalyzes the isomerization of sedoheptulose 7-phosphate in D-glycero-D-manno-heptose 7-phosphate.</text>
</comment>
<dbReference type="PROSITE" id="PS51464">
    <property type="entry name" value="SIS"/>
    <property type="match status" value="1"/>
</dbReference>
<comment type="cofactor">
    <cofactor evidence="9">
        <name>Zn(2+)</name>
        <dbReference type="ChEBI" id="CHEBI:29105"/>
    </cofactor>
    <text evidence="9">Binds 1 zinc ion per subunit.</text>
</comment>
<feature type="binding site" evidence="9">
    <location>
        <position position="62"/>
    </location>
    <ligand>
        <name>Zn(2+)</name>
        <dbReference type="ChEBI" id="CHEBI:29105"/>
    </ligand>
</feature>
<sequence length="188" mass="19966">MKAMIEQEFLDSINLKQKLLPLATETLAEMAEKIVQSFKNSGKLLIFGNGGSAADAQHIAGELVGRFKVERKALPCIALTTDTSIITAVANDYDFGSIFARQVEGLARKGDVILAISTSGNSPNVIRGLTMAREIGCVTLAFGGKDGGQMLKLADLAIIVPSNNSPRIQEGHILLAHTLCLLVEAAFA</sequence>
<dbReference type="EC" id="5.3.1.28" evidence="9"/>
<evidence type="ECO:0000256" key="2">
    <source>
        <dbReference type="ARBA" id="ARBA00004496"/>
    </source>
</evidence>
<feature type="binding site" evidence="9">
    <location>
        <begin position="91"/>
        <end position="92"/>
    </location>
    <ligand>
        <name>substrate</name>
    </ligand>
</feature>
<dbReference type="Proteomes" id="UP001594351">
    <property type="component" value="Unassembled WGS sequence"/>
</dbReference>
<feature type="binding site" evidence="9">
    <location>
        <position position="62"/>
    </location>
    <ligand>
        <name>substrate</name>
    </ligand>
</feature>
<feature type="binding site" evidence="9">
    <location>
        <position position="122"/>
    </location>
    <ligand>
        <name>substrate</name>
    </ligand>
</feature>
<dbReference type="HAMAP" id="MF_00067">
    <property type="entry name" value="GmhA"/>
    <property type="match status" value="1"/>
</dbReference>
<evidence type="ECO:0000259" key="10">
    <source>
        <dbReference type="PROSITE" id="PS51464"/>
    </source>
</evidence>
<feature type="binding site" evidence="9">
    <location>
        <position position="58"/>
    </location>
    <ligand>
        <name>Zn(2+)</name>
        <dbReference type="ChEBI" id="CHEBI:29105"/>
    </ligand>
</feature>
<comment type="miscellaneous">
    <text evidence="9">The reaction produces a racemic mixture of D-glycero-alpha-D-manno-heptose 7-phosphate and D-glycero-beta-D-manno-heptose 7-phosphate.</text>
</comment>
<dbReference type="InterPro" id="IPR004515">
    <property type="entry name" value="Phosphoheptose_Isoase"/>
</dbReference>
<comment type="catalytic activity">
    <reaction evidence="1 9">
        <text>2 D-sedoheptulose 7-phosphate = D-glycero-alpha-D-manno-heptose 7-phosphate + D-glycero-beta-D-manno-heptose 7-phosphate</text>
        <dbReference type="Rhea" id="RHEA:27489"/>
        <dbReference type="ChEBI" id="CHEBI:57483"/>
        <dbReference type="ChEBI" id="CHEBI:60203"/>
        <dbReference type="ChEBI" id="CHEBI:60204"/>
        <dbReference type="EC" id="5.3.1.28"/>
    </reaction>
</comment>
<feature type="binding site" evidence="9">
    <location>
        <position position="177"/>
    </location>
    <ligand>
        <name>Zn(2+)</name>
        <dbReference type="ChEBI" id="CHEBI:29105"/>
    </ligand>
</feature>
<evidence type="ECO:0000256" key="6">
    <source>
        <dbReference type="ARBA" id="ARBA00022833"/>
    </source>
</evidence>
<dbReference type="SUPFAM" id="SSF53697">
    <property type="entry name" value="SIS domain"/>
    <property type="match status" value="1"/>
</dbReference>
<feature type="binding site" evidence="9">
    <location>
        <begin position="49"/>
        <end position="51"/>
    </location>
    <ligand>
        <name>substrate</name>
    </ligand>
</feature>
<keyword evidence="7 9" id="KW-0413">Isomerase</keyword>
<evidence type="ECO:0000256" key="4">
    <source>
        <dbReference type="ARBA" id="ARBA00022490"/>
    </source>
</evidence>
<comment type="subcellular location">
    <subcellularLocation>
        <location evidence="2 9">Cytoplasm</location>
    </subcellularLocation>
</comment>